<feature type="non-terminal residue" evidence="1">
    <location>
        <position position="70"/>
    </location>
</feature>
<evidence type="ECO:0000313" key="1">
    <source>
        <dbReference type="EMBL" id="CAH2060772.1"/>
    </source>
</evidence>
<name>A0ABN8IN11_9NEOP</name>
<evidence type="ECO:0000313" key="2">
    <source>
        <dbReference type="Proteomes" id="UP000837857"/>
    </source>
</evidence>
<keyword evidence="2" id="KW-1185">Reference proteome</keyword>
<sequence>MQKRSTTFDRDYLFRELFVNVPEYRRVTLAIEETKSYRRLRNVQHPATTIRRYDDVTTRRRLNAPEATNI</sequence>
<organism evidence="1 2">
    <name type="scientific">Iphiclides podalirius</name>
    <name type="common">scarce swallowtail</name>
    <dbReference type="NCBI Taxonomy" id="110791"/>
    <lineage>
        <taxon>Eukaryota</taxon>
        <taxon>Metazoa</taxon>
        <taxon>Ecdysozoa</taxon>
        <taxon>Arthropoda</taxon>
        <taxon>Hexapoda</taxon>
        <taxon>Insecta</taxon>
        <taxon>Pterygota</taxon>
        <taxon>Neoptera</taxon>
        <taxon>Endopterygota</taxon>
        <taxon>Lepidoptera</taxon>
        <taxon>Glossata</taxon>
        <taxon>Ditrysia</taxon>
        <taxon>Papilionoidea</taxon>
        <taxon>Papilionidae</taxon>
        <taxon>Papilioninae</taxon>
        <taxon>Iphiclides</taxon>
    </lineage>
</organism>
<proteinExistence type="predicted"/>
<gene>
    <name evidence="1" type="ORF">IPOD504_LOCUS11178</name>
</gene>
<dbReference type="Proteomes" id="UP000837857">
    <property type="component" value="Chromosome 27"/>
</dbReference>
<dbReference type="EMBL" id="OW152839">
    <property type="protein sequence ID" value="CAH2060772.1"/>
    <property type="molecule type" value="Genomic_DNA"/>
</dbReference>
<reference evidence="1" key="1">
    <citation type="submission" date="2022-03" db="EMBL/GenBank/DDBJ databases">
        <authorList>
            <person name="Martin H S."/>
        </authorList>
    </citation>
    <scope>NUCLEOTIDE SEQUENCE</scope>
</reference>
<protein>
    <submittedName>
        <fullName evidence="1">Uncharacterized protein</fullName>
    </submittedName>
</protein>
<accession>A0ABN8IN11</accession>